<dbReference type="EMBL" id="JAEPES010000006">
    <property type="protein sequence ID" value="MBK4349075.1"/>
    <property type="molecule type" value="Genomic_DNA"/>
</dbReference>
<dbReference type="PANTHER" id="PTHR43229:SF6">
    <property type="entry name" value="ABC-TYPE MULTIDRUG TRANSPORT SYSTEM, PERMEASE COMPONENT"/>
    <property type="match status" value="1"/>
</dbReference>
<evidence type="ECO:0000313" key="8">
    <source>
        <dbReference type="EMBL" id="MBK4349075.1"/>
    </source>
</evidence>
<keyword evidence="2 6" id="KW-0812">Transmembrane</keyword>
<feature type="transmembrane region" description="Helical" evidence="6">
    <location>
        <begin position="220"/>
        <end position="241"/>
    </location>
</feature>
<feature type="transmembrane region" description="Helical" evidence="6">
    <location>
        <begin position="111"/>
        <end position="131"/>
    </location>
</feature>
<comment type="similarity">
    <text evidence="6">Belongs to the ABC-2 integral membrane protein family.</text>
</comment>
<evidence type="ECO:0000256" key="4">
    <source>
        <dbReference type="ARBA" id="ARBA00023136"/>
    </source>
</evidence>
<dbReference type="PIRSF" id="PIRSF006648">
    <property type="entry name" value="DrrB"/>
    <property type="match status" value="1"/>
</dbReference>
<protein>
    <recommendedName>
        <fullName evidence="6">Transport permease protein</fullName>
    </recommendedName>
</protein>
<feature type="transmembrane region" description="Helical" evidence="6">
    <location>
        <begin position="21"/>
        <end position="43"/>
    </location>
</feature>
<dbReference type="PANTHER" id="PTHR43229">
    <property type="entry name" value="NODULATION PROTEIN J"/>
    <property type="match status" value="1"/>
</dbReference>
<evidence type="ECO:0000256" key="3">
    <source>
        <dbReference type="ARBA" id="ARBA00022989"/>
    </source>
</evidence>
<dbReference type="Proteomes" id="UP000636458">
    <property type="component" value="Unassembled WGS sequence"/>
</dbReference>
<keyword evidence="9" id="KW-1185">Reference proteome</keyword>
<dbReference type="Pfam" id="PF01061">
    <property type="entry name" value="ABC2_membrane"/>
    <property type="match status" value="1"/>
</dbReference>
<keyword evidence="5" id="KW-0046">Antibiotic resistance</keyword>
<dbReference type="InterPro" id="IPR051784">
    <property type="entry name" value="Nod_factor_ABC_transporter"/>
</dbReference>
<gene>
    <name evidence="8" type="ORF">IV501_15705</name>
</gene>
<dbReference type="GO" id="GO:0046677">
    <property type="term" value="P:response to antibiotic"/>
    <property type="evidence" value="ECO:0007669"/>
    <property type="project" value="UniProtKB-KW"/>
</dbReference>
<organism evidence="8 9">
    <name type="scientific">Lacisediminihabitans changchengi</name>
    <dbReference type="NCBI Taxonomy" id="2787634"/>
    <lineage>
        <taxon>Bacteria</taxon>
        <taxon>Bacillati</taxon>
        <taxon>Actinomycetota</taxon>
        <taxon>Actinomycetes</taxon>
        <taxon>Micrococcales</taxon>
        <taxon>Microbacteriaceae</taxon>
        <taxon>Lacisediminihabitans</taxon>
    </lineage>
</organism>
<comment type="caution">
    <text evidence="8">The sequence shown here is derived from an EMBL/GenBank/DDBJ whole genome shotgun (WGS) entry which is preliminary data.</text>
</comment>
<sequence>MSFARDTGIVFRRQLRLSLREPAWVAIGLLQPVLYLVLFGPLLKPIAAQLGTTNAYTLFVPGLLVQLAIFGSLFVGFGLIGEVRDGVIEAERVTPASRTALLLGRVVKDMLTLAVQGAILIALGFAFGMTASPLGVVLGYILALLLTGAVACAGYALALAVKTEDSLAAVANGVTLPILLLSGILLPMTLAPQWLQVISDIIPIKHIVDGIRNLFAGTDWTLGTTWAVLWTAVLVIAGVWVGTRTFRRQNA</sequence>
<keyword evidence="4 6" id="KW-0472">Membrane</keyword>
<evidence type="ECO:0000256" key="6">
    <source>
        <dbReference type="RuleBase" id="RU361157"/>
    </source>
</evidence>
<evidence type="ECO:0000259" key="7">
    <source>
        <dbReference type="PROSITE" id="PS51012"/>
    </source>
</evidence>
<dbReference type="InterPro" id="IPR000412">
    <property type="entry name" value="ABC_2_transport"/>
</dbReference>
<name>A0A934SP87_9MICO</name>
<keyword evidence="3 6" id="KW-1133">Transmembrane helix</keyword>
<feature type="transmembrane region" description="Helical" evidence="6">
    <location>
        <begin position="55"/>
        <end position="80"/>
    </location>
</feature>
<dbReference type="InterPro" id="IPR047817">
    <property type="entry name" value="ABC2_TM_bact-type"/>
</dbReference>
<dbReference type="GO" id="GO:0043190">
    <property type="term" value="C:ATP-binding cassette (ABC) transporter complex"/>
    <property type="evidence" value="ECO:0007669"/>
    <property type="project" value="InterPro"/>
</dbReference>
<proteinExistence type="inferred from homology"/>
<dbReference type="GO" id="GO:0140359">
    <property type="term" value="F:ABC-type transporter activity"/>
    <property type="evidence" value="ECO:0007669"/>
    <property type="project" value="InterPro"/>
</dbReference>
<dbReference type="RefSeq" id="WP_200557265.1">
    <property type="nucleotide sequence ID" value="NZ_JAEPES010000006.1"/>
</dbReference>
<evidence type="ECO:0000256" key="2">
    <source>
        <dbReference type="ARBA" id="ARBA00022692"/>
    </source>
</evidence>
<feature type="transmembrane region" description="Helical" evidence="6">
    <location>
        <begin position="137"/>
        <end position="160"/>
    </location>
</feature>
<evidence type="ECO:0000313" key="9">
    <source>
        <dbReference type="Proteomes" id="UP000636458"/>
    </source>
</evidence>
<feature type="transmembrane region" description="Helical" evidence="6">
    <location>
        <begin position="167"/>
        <end position="186"/>
    </location>
</feature>
<dbReference type="PROSITE" id="PS51012">
    <property type="entry name" value="ABC_TM2"/>
    <property type="match status" value="1"/>
</dbReference>
<keyword evidence="6" id="KW-0813">Transport</keyword>
<dbReference type="AlphaFoldDB" id="A0A934SP87"/>
<feature type="domain" description="ABC transmembrane type-2" evidence="7">
    <location>
        <begin position="23"/>
        <end position="249"/>
    </location>
</feature>
<keyword evidence="6" id="KW-1003">Cell membrane</keyword>
<dbReference type="InterPro" id="IPR013525">
    <property type="entry name" value="ABC2_TM"/>
</dbReference>
<accession>A0A934SP87</accession>
<reference evidence="8" key="1">
    <citation type="submission" date="2021-01" db="EMBL/GenBank/DDBJ databases">
        <title>Lacisediminihabitans sp. nov. strain G11-30, isolated from Antarctic Soil.</title>
        <authorList>
            <person name="Li J."/>
        </authorList>
    </citation>
    <scope>NUCLEOTIDE SEQUENCE</scope>
    <source>
        <strain evidence="8">G11-30</strain>
    </source>
</reference>
<evidence type="ECO:0000256" key="5">
    <source>
        <dbReference type="ARBA" id="ARBA00023251"/>
    </source>
</evidence>
<comment type="subcellular location">
    <subcellularLocation>
        <location evidence="6">Cell membrane</location>
        <topology evidence="6">Multi-pass membrane protein</topology>
    </subcellularLocation>
    <subcellularLocation>
        <location evidence="1">Membrane</location>
        <topology evidence="1">Multi-pass membrane protein</topology>
    </subcellularLocation>
</comment>
<evidence type="ECO:0000256" key="1">
    <source>
        <dbReference type="ARBA" id="ARBA00004141"/>
    </source>
</evidence>